<dbReference type="GO" id="GO:0015035">
    <property type="term" value="F:protein-disulfide reductase activity"/>
    <property type="evidence" value="ECO:0007669"/>
    <property type="project" value="TreeGrafter"/>
</dbReference>
<dbReference type="GO" id="GO:0005737">
    <property type="term" value="C:cytoplasm"/>
    <property type="evidence" value="ECO:0007669"/>
    <property type="project" value="TreeGrafter"/>
</dbReference>
<name>A0A7S2V5P5_9STRA</name>
<dbReference type="Pfam" id="PF00085">
    <property type="entry name" value="Thioredoxin"/>
    <property type="match status" value="1"/>
</dbReference>
<dbReference type="PANTHER" id="PTHR45663">
    <property type="entry name" value="GEO12009P1"/>
    <property type="match status" value="1"/>
</dbReference>
<keyword evidence="2" id="KW-0732">Signal</keyword>
<keyword evidence="1" id="KW-1015">Disulfide bond</keyword>
<organism evidence="4">
    <name type="scientific">Fibrocapsa japonica</name>
    <dbReference type="NCBI Taxonomy" id="94617"/>
    <lineage>
        <taxon>Eukaryota</taxon>
        <taxon>Sar</taxon>
        <taxon>Stramenopiles</taxon>
        <taxon>Ochrophyta</taxon>
        <taxon>Raphidophyceae</taxon>
        <taxon>Chattonellales</taxon>
        <taxon>Chattonellaceae</taxon>
        <taxon>Fibrocapsa</taxon>
    </lineage>
</organism>
<dbReference type="InterPro" id="IPR013766">
    <property type="entry name" value="Thioredoxin_domain"/>
</dbReference>
<dbReference type="InterPro" id="IPR036249">
    <property type="entry name" value="Thioredoxin-like_sf"/>
</dbReference>
<feature type="chain" id="PRO_5031007562" description="Thioredoxin domain-containing protein" evidence="2">
    <location>
        <begin position="30"/>
        <end position="217"/>
    </location>
</feature>
<dbReference type="SUPFAM" id="SSF52833">
    <property type="entry name" value="Thioredoxin-like"/>
    <property type="match status" value="1"/>
</dbReference>
<feature type="signal peptide" evidence="2">
    <location>
        <begin position="1"/>
        <end position="29"/>
    </location>
</feature>
<sequence>MMYSRKVLTMNMLILIQAVVLLFCKQSMGFVFPGISHRNFALTNRGISVRRAIEDQQAEVDDVMNDVMKNPQQIEKLMKDMEQESDEQGGPKARSVTGEELEVEFTDWDTPMVLDIYATWCGPCLILAPELDKVAQHFGDRLRVLKMDSEAEPEISGAFKVRGLPTIMFLQDGEIKARIEGALPGEELIKIVDYHLFDGPLPMEDDEEGIYKEKDDI</sequence>
<feature type="domain" description="Thioredoxin" evidence="3">
    <location>
        <begin position="82"/>
        <end position="197"/>
    </location>
</feature>
<proteinExistence type="predicted"/>
<reference evidence="4" key="1">
    <citation type="submission" date="2021-01" db="EMBL/GenBank/DDBJ databases">
        <authorList>
            <person name="Corre E."/>
            <person name="Pelletier E."/>
            <person name="Niang G."/>
            <person name="Scheremetjew M."/>
            <person name="Finn R."/>
            <person name="Kale V."/>
            <person name="Holt S."/>
            <person name="Cochrane G."/>
            <person name="Meng A."/>
            <person name="Brown T."/>
            <person name="Cohen L."/>
        </authorList>
    </citation>
    <scope>NUCLEOTIDE SEQUENCE</scope>
    <source>
        <strain evidence="4">CCMP1661</strain>
    </source>
</reference>
<dbReference type="PANTHER" id="PTHR45663:SF3">
    <property type="entry name" value="THIOREDOXIN DOMAIN-CONTAINING PROTEIN"/>
    <property type="match status" value="1"/>
</dbReference>
<gene>
    <name evidence="4" type="ORF">FJAP1339_LOCUS8855</name>
</gene>
<protein>
    <recommendedName>
        <fullName evidence="3">Thioredoxin domain-containing protein</fullName>
    </recommendedName>
</protein>
<dbReference type="PROSITE" id="PS51352">
    <property type="entry name" value="THIOREDOXIN_2"/>
    <property type="match status" value="1"/>
</dbReference>
<evidence type="ECO:0000256" key="1">
    <source>
        <dbReference type="ARBA" id="ARBA00023157"/>
    </source>
</evidence>
<dbReference type="InterPro" id="IPR017937">
    <property type="entry name" value="Thioredoxin_CS"/>
</dbReference>
<dbReference type="PROSITE" id="PS00194">
    <property type="entry name" value="THIOREDOXIN_1"/>
    <property type="match status" value="1"/>
</dbReference>
<dbReference type="CDD" id="cd02947">
    <property type="entry name" value="TRX_family"/>
    <property type="match status" value="1"/>
</dbReference>
<accession>A0A7S2V5P5</accession>
<evidence type="ECO:0000313" key="4">
    <source>
        <dbReference type="EMBL" id="CAD9868960.1"/>
    </source>
</evidence>
<dbReference type="EMBL" id="HBHR01017644">
    <property type="protein sequence ID" value="CAD9868960.1"/>
    <property type="molecule type" value="Transcribed_RNA"/>
</dbReference>
<evidence type="ECO:0000259" key="3">
    <source>
        <dbReference type="PROSITE" id="PS51352"/>
    </source>
</evidence>
<dbReference type="Gene3D" id="3.40.30.10">
    <property type="entry name" value="Glutaredoxin"/>
    <property type="match status" value="1"/>
</dbReference>
<dbReference type="PRINTS" id="PR00421">
    <property type="entry name" value="THIOREDOXIN"/>
</dbReference>
<evidence type="ECO:0000256" key="2">
    <source>
        <dbReference type="SAM" id="SignalP"/>
    </source>
</evidence>
<dbReference type="AlphaFoldDB" id="A0A7S2V5P5"/>